<reference evidence="8" key="1">
    <citation type="submission" date="2021-06" db="EMBL/GenBank/DDBJ databases">
        <authorList>
            <person name="Hodson N. C."/>
            <person name="Mongue J. A."/>
            <person name="Jaron S. K."/>
        </authorList>
    </citation>
    <scope>NUCLEOTIDE SEQUENCE</scope>
</reference>
<keyword evidence="3" id="KW-0663">Pyridoxal phosphate</keyword>
<sequence>MESPELYIKTPLLHSQVLSDLVSTPVYLKLENVQLSNSFKIRGFAHSILERLKEGECEGFVTLSAGNGGIGLAYACQLLKRPCHVFVPNFVSPRILGKIKSLGAIIHACGGGKDYVEKAIDFAAQNPQWVFIHPHENPNMWDGYSKMIQEIKEELPPGTVPSCIVASVGGGGLLTGILNEINRNGWGSVPVVATETFGAHCFNKSLEAGEIILNEPMTSVAKTLGAACCTAKVLELAKVFNVISTVITDDKAVEACVKFADDHTFLVEPAAGVSLATVYSQLLPEILSERGFNISDGPVVIIVCGGCDINLEILWDHATKFKLIEH</sequence>
<accession>A0A8J2JRM0</accession>
<evidence type="ECO:0000256" key="6">
    <source>
        <dbReference type="ARBA" id="ARBA00042605"/>
    </source>
</evidence>
<feature type="domain" description="Tryptophan synthase beta chain-like PALP" evidence="7">
    <location>
        <begin position="7"/>
        <end position="305"/>
    </location>
</feature>
<dbReference type="EMBL" id="CAJVCH010100745">
    <property type="protein sequence ID" value="CAG7723597.1"/>
    <property type="molecule type" value="Genomic_DNA"/>
</dbReference>
<dbReference type="GO" id="GO:0004794">
    <property type="term" value="F:threonine deaminase activity"/>
    <property type="evidence" value="ECO:0007669"/>
    <property type="project" value="TreeGrafter"/>
</dbReference>
<dbReference type="PANTHER" id="PTHR48078:SF2">
    <property type="entry name" value="CATABOLIC L-SERINE_THREONINE DEHYDRATASE"/>
    <property type="match status" value="1"/>
</dbReference>
<comment type="caution">
    <text evidence="8">The sequence shown here is derived from an EMBL/GenBank/DDBJ whole genome shotgun (WGS) entry which is preliminary data.</text>
</comment>
<dbReference type="AlphaFoldDB" id="A0A8J2JRM0"/>
<organism evidence="8 9">
    <name type="scientific">Allacma fusca</name>
    <dbReference type="NCBI Taxonomy" id="39272"/>
    <lineage>
        <taxon>Eukaryota</taxon>
        <taxon>Metazoa</taxon>
        <taxon>Ecdysozoa</taxon>
        <taxon>Arthropoda</taxon>
        <taxon>Hexapoda</taxon>
        <taxon>Collembola</taxon>
        <taxon>Symphypleona</taxon>
        <taxon>Sminthuridae</taxon>
        <taxon>Allacma</taxon>
    </lineage>
</organism>
<comment type="similarity">
    <text evidence="2">Belongs to the serine/threonine dehydratase family.</text>
</comment>
<dbReference type="OrthoDB" id="4418812at2759"/>
<evidence type="ECO:0000256" key="3">
    <source>
        <dbReference type="ARBA" id="ARBA00022898"/>
    </source>
</evidence>
<evidence type="ECO:0000256" key="4">
    <source>
        <dbReference type="ARBA" id="ARBA00023239"/>
    </source>
</evidence>
<name>A0A8J2JRM0_9HEXA</name>
<evidence type="ECO:0000313" key="8">
    <source>
        <dbReference type="EMBL" id="CAG7723597.1"/>
    </source>
</evidence>
<protein>
    <recommendedName>
        <fullName evidence="5">L-serine deaminase</fullName>
    </recommendedName>
    <alternativeName>
        <fullName evidence="6">L-threonine dehydratase</fullName>
    </alternativeName>
</protein>
<keyword evidence="4" id="KW-0456">Lyase</keyword>
<dbReference type="Proteomes" id="UP000708208">
    <property type="component" value="Unassembled WGS sequence"/>
</dbReference>
<dbReference type="InterPro" id="IPR050147">
    <property type="entry name" value="Ser/Thr_Dehydratase"/>
</dbReference>
<comment type="cofactor">
    <cofactor evidence="1">
        <name>pyridoxal 5'-phosphate</name>
        <dbReference type="ChEBI" id="CHEBI:597326"/>
    </cofactor>
</comment>
<dbReference type="Pfam" id="PF00291">
    <property type="entry name" value="PALP"/>
    <property type="match status" value="1"/>
</dbReference>
<evidence type="ECO:0000256" key="2">
    <source>
        <dbReference type="ARBA" id="ARBA00010869"/>
    </source>
</evidence>
<dbReference type="InterPro" id="IPR001926">
    <property type="entry name" value="TrpB-like_PALP"/>
</dbReference>
<dbReference type="GO" id="GO:0006567">
    <property type="term" value="P:L-threonine catabolic process"/>
    <property type="evidence" value="ECO:0007669"/>
    <property type="project" value="TreeGrafter"/>
</dbReference>
<evidence type="ECO:0000259" key="7">
    <source>
        <dbReference type="Pfam" id="PF00291"/>
    </source>
</evidence>
<evidence type="ECO:0000256" key="5">
    <source>
        <dbReference type="ARBA" id="ARBA00041766"/>
    </source>
</evidence>
<gene>
    <name evidence="8" type="ORF">AFUS01_LOCUS12675</name>
</gene>
<evidence type="ECO:0000256" key="1">
    <source>
        <dbReference type="ARBA" id="ARBA00001933"/>
    </source>
</evidence>
<dbReference type="GO" id="GO:0009097">
    <property type="term" value="P:isoleucine biosynthetic process"/>
    <property type="evidence" value="ECO:0007669"/>
    <property type="project" value="TreeGrafter"/>
</dbReference>
<dbReference type="PANTHER" id="PTHR48078">
    <property type="entry name" value="THREONINE DEHYDRATASE, MITOCHONDRIAL-RELATED"/>
    <property type="match status" value="1"/>
</dbReference>
<evidence type="ECO:0000313" key="9">
    <source>
        <dbReference type="Proteomes" id="UP000708208"/>
    </source>
</evidence>
<dbReference type="GO" id="GO:0003941">
    <property type="term" value="F:L-serine ammonia-lyase activity"/>
    <property type="evidence" value="ECO:0007669"/>
    <property type="project" value="TreeGrafter"/>
</dbReference>
<proteinExistence type="inferred from homology"/>
<dbReference type="GO" id="GO:0006565">
    <property type="term" value="P:L-serine catabolic process"/>
    <property type="evidence" value="ECO:0007669"/>
    <property type="project" value="TreeGrafter"/>
</dbReference>
<keyword evidence="9" id="KW-1185">Reference proteome</keyword>